<evidence type="ECO:0000313" key="2">
    <source>
        <dbReference type="EMBL" id="MBT9145699.1"/>
    </source>
</evidence>
<evidence type="ECO:0000259" key="1">
    <source>
        <dbReference type="Pfam" id="PF01208"/>
    </source>
</evidence>
<sequence>MTKEERGKRDWDKIKADILEQKKKGELTCGNGERLFDRLYFLRGFENLMIDIATDDPHLPELIEKLTDYELRLVKMSLDLRVDVVGFHTDIGTQNSLMLSPVKFRKYIKPMFCKIFQTCRKAGAHVVLSSDGRLLEIVDDLIECGVSAHDPQIRANTLEGIVKTYKGKLCANVDLDRQGFPFASPKELRQEVKEVVDAMAGPEGGLMVMASFWGGADIPLRNIAAICEAMEDYCFQ</sequence>
<dbReference type="InterPro" id="IPR038071">
    <property type="entry name" value="UROD/MetE-like_sf"/>
</dbReference>
<organism evidence="2 3">
    <name type="scientific">Psychracetigena formicireducens</name>
    <dbReference type="NCBI Taxonomy" id="2986056"/>
    <lineage>
        <taxon>Bacteria</taxon>
        <taxon>Bacillati</taxon>
        <taxon>Candidatus Lithacetigenota</taxon>
        <taxon>Candidatus Psychracetigena</taxon>
    </lineage>
</organism>
<reference evidence="2 3" key="1">
    <citation type="journal article" date="2021" name="bioRxiv">
        <title>Unique metabolic strategies in Hadean analogues reveal hints for primordial physiology.</title>
        <authorList>
            <person name="Nobu M.K."/>
            <person name="Nakai R."/>
            <person name="Tamazawa S."/>
            <person name="Mori H."/>
            <person name="Toyoda A."/>
            <person name="Ijiri A."/>
            <person name="Suzuki S."/>
            <person name="Kurokawa K."/>
            <person name="Kamagata Y."/>
            <person name="Tamaki H."/>
        </authorList>
    </citation>
    <scope>NUCLEOTIDE SEQUENCE [LARGE SCALE GENOMIC DNA]</scope>
    <source>
        <strain evidence="2">BS525</strain>
    </source>
</reference>
<accession>A0A9E2BIG7</accession>
<proteinExistence type="predicted"/>
<dbReference type="Proteomes" id="UP000811545">
    <property type="component" value="Unassembled WGS sequence"/>
</dbReference>
<dbReference type="InterPro" id="IPR000257">
    <property type="entry name" value="Uroporphyrinogen_deCOase"/>
</dbReference>
<dbReference type="EMBL" id="QLTW01000148">
    <property type="protein sequence ID" value="MBT9145699.1"/>
    <property type="molecule type" value="Genomic_DNA"/>
</dbReference>
<comment type="caution">
    <text evidence="2">The sequence shown here is derived from an EMBL/GenBank/DDBJ whole genome shotgun (WGS) entry which is preliminary data.</text>
</comment>
<dbReference type="GO" id="GO:0006779">
    <property type="term" value="P:porphyrin-containing compound biosynthetic process"/>
    <property type="evidence" value="ECO:0007669"/>
    <property type="project" value="InterPro"/>
</dbReference>
<dbReference type="AlphaFoldDB" id="A0A9E2BIG7"/>
<dbReference type="Gene3D" id="3.20.20.210">
    <property type="match status" value="1"/>
</dbReference>
<protein>
    <recommendedName>
        <fullName evidence="1">Uroporphyrinogen decarboxylase (URO-D) domain-containing protein</fullName>
    </recommendedName>
</protein>
<dbReference type="SUPFAM" id="SSF51726">
    <property type="entry name" value="UROD/MetE-like"/>
    <property type="match status" value="1"/>
</dbReference>
<gene>
    <name evidence="2" type="ORF">DDT42_01574</name>
</gene>
<feature type="domain" description="Uroporphyrinogen decarboxylase (URO-D)" evidence="1">
    <location>
        <begin position="43"/>
        <end position="233"/>
    </location>
</feature>
<dbReference type="Pfam" id="PF01208">
    <property type="entry name" value="URO-D"/>
    <property type="match status" value="1"/>
</dbReference>
<evidence type="ECO:0000313" key="3">
    <source>
        <dbReference type="Proteomes" id="UP000811545"/>
    </source>
</evidence>
<dbReference type="GO" id="GO:0004853">
    <property type="term" value="F:uroporphyrinogen decarboxylase activity"/>
    <property type="evidence" value="ECO:0007669"/>
    <property type="project" value="InterPro"/>
</dbReference>
<name>A0A9E2BIG7_PSYF1</name>